<protein>
    <submittedName>
        <fullName evidence="2">Uncharacterized protein</fullName>
    </submittedName>
</protein>
<reference evidence="2 3" key="2">
    <citation type="journal article" date="2016" name="Front. Microbiol.">
        <title>Genome and transcriptome sequences reveal the specific parasitism of the nematophagous Purpureocillium lilacinum 36-1.</title>
        <authorList>
            <person name="Xie J."/>
            <person name="Li S."/>
            <person name="Mo C."/>
            <person name="Xiao X."/>
            <person name="Peng D."/>
            <person name="Wang G."/>
            <person name="Xiao Y."/>
        </authorList>
    </citation>
    <scope>NUCLEOTIDE SEQUENCE [LARGE SCALE GENOMIC DNA]</scope>
    <source>
        <strain evidence="2 3">36-1</strain>
    </source>
</reference>
<dbReference type="AlphaFoldDB" id="A0A2U3E320"/>
<evidence type="ECO:0000313" key="4">
    <source>
        <dbReference type="Proteomes" id="UP001287286"/>
    </source>
</evidence>
<proteinExistence type="predicted"/>
<comment type="caution">
    <text evidence="2">The sequence shown here is derived from an EMBL/GenBank/DDBJ whole genome shotgun (WGS) entry which is preliminary data.</text>
</comment>
<dbReference type="Proteomes" id="UP001287286">
    <property type="component" value="Unassembled WGS sequence"/>
</dbReference>
<dbReference type="EMBL" id="LCWV01000013">
    <property type="protein sequence ID" value="PWI68898.1"/>
    <property type="molecule type" value="Genomic_DNA"/>
</dbReference>
<dbReference type="Proteomes" id="UP000245956">
    <property type="component" value="Unassembled WGS sequence"/>
</dbReference>
<evidence type="ECO:0000313" key="1">
    <source>
        <dbReference type="EMBL" id="KAK4089229.1"/>
    </source>
</evidence>
<reference evidence="2" key="1">
    <citation type="submission" date="2015-05" db="EMBL/GenBank/DDBJ databases">
        <authorList>
            <person name="Wang D.B."/>
            <person name="Wang M."/>
        </authorList>
    </citation>
    <scope>NUCLEOTIDE SEQUENCE</scope>
    <source>
        <strain evidence="2">36-1</strain>
    </source>
</reference>
<dbReference type="EMBL" id="JAWRVI010000021">
    <property type="protein sequence ID" value="KAK4089229.1"/>
    <property type="molecule type" value="Genomic_DNA"/>
</dbReference>
<evidence type="ECO:0000313" key="2">
    <source>
        <dbReference type="EMBL" id="PWI68898.1"/>
    </source>
</evidence>
<keyword evidence="4" id="KW-1185">Reference proteome</keyword>
<reference evidence="1 4" key="4">
    <citation type="journal article" date="2024" name="Microbiol. Resour. Announc.">
        <title>Genome annotations for the ascomycete fungi Trichoderma harzianum, Trichoderma aggressivum, and Purpureocillium lilacinum.</title>
        <authorList>
            <person name="Beijen E.P.W."/>
            <person name="Ohm R.A."/>
        </authorList>
    </citation>
    <scope>NUCLEOTIDE SEQUENCE [LARGE SCALE GENOMIC DNA]</scope>
    <source>
        <strain evidence="1 4">CBS 150709</strain>
    </source>
</reference>
<accession>A0A2U3E320</accession>
<organism evidence="2 3">
    <name type="scientific">Purpureocillium lilacinum</name>
    <name type="common">Paecilomyces lilacinus</name>
    <dbReference type="NCBI Taxonomy" id="33203"/>
    <lineage>
        <taxon>Eukaryota</taxon>
        <taxon>Fungi</taxon>
        <taxon>Dikarya</taxon>
        <taxon>Ascomycota</taxon>
        <taxon>Pezizomycotina</taxon>
        <taxon>Sordariomycetes</taxon>
        <taxon>Hypocreomycetidae</taxon>
        <taxon>Hypocreales</taxon>
        <taxon>Ophiocordycipitaceae</taxon>
        <taxon>Purpureocillium</taxon>
    </lineage>
</organism>
<name>A0A2U3E320_PURLI</name>
<gene>
    <name evidence="2" type="ORF">PCL_01283</name>
    <name evidence="1" type="ORF">Purlil1_6662</name>
</gene>
<evidence type="ECO:0000313" key="3">
    <source>
        <dbReference type="Proteomes" id="UP000245956"/>
    </source>
</evidence>
<reference evidence="1" key="3">
    <citation type="submission" date="2023-11" db="EMBL/GenBank/DDBJ databases">
        <authorList>
            <person name="Beijen E."/>
            <person name="Ohm R.A."/>
        </authorList>
    </citation>
    <scope>NUCLEOTIDE SEQUENCE</scope>
    <source>
        <strain evidence="1">CBS 150709</strain>
    </source>
</reference>
<sequence length="307" mass="33340">MASKGGHSNRLRQVRRNAALFLIALETPRRWSGLACLPSPRDMALPRRRLRVCRDVCSPLGTEACVHGHGASVPPSPSSLLFSRVLGAPSRARADRGVPLHRGETCSKHGLEVAWLGRKDRRQPRSFAGRVEASELVLAKPTARAGGKPDPHHPCAKGFIWPLGQASARQIIPSLLTMLPWTPAAARQRRTRGRDHQSQRQRGNVVLCCTAGSLVLRAETIATAQASPGERNGRHARLRFMSGHGAVHPDGLPRQTATVNREAAKIRVPVVLAEVRRDLLGSLNPVDVTALRCRRSTSVYRAPLGGA</sequence>